<name>U2E1U6_9BACE</name>
<comment type="caution">
    <text evidence="1">The sequence shown here is derived from an EMBL/GenBank/DDBJ whole genome shotgun (WGS) entry which is preliminary data.</text>
</comment>
<dbReference type="HOGENOM" id="CLU_2535663_0_0_10"/>
<sequence length="83" mass="9012">MQQKAPIHVSSHLFFRKFHSSGAGNHIAWNGNSPVFAGIYHSSGAGSEAAWDVIRACFSTCCAAPEQGDMCLECKSFVYLPTF</sequence>
<dbReference type="EMBL" id="AWSV01000057">
    <property type="protein sequence ID" value="ERI86231.1"/>
    <property type="molecule type" value="Genomic_DNA"/>
</dbReference>
<accession>U2E1U6</accession>
<reference evidence="1 2" key="1">
    <citation type="submission" date="2013-08" db="EMBL/GenBank/DDBJ databases">
        <authorList>
            <person name="Weinstock G."/>
            <person name="Sodergren E."/>
            <person name="Wylie T."/>
            <person name="Fulton L."/>
            <person name="Fulton R."/>
            <person name="Fronick C."/>
            <person name="O'Laughlin M."/>
            <person name="Godfrey J."/>
            <person name="Miner T."/>
            <person name="Herter B."/>
            <person name="Appelbaum E."/>
            <person name="Cordes M."/>
            <person name="Lek S."/>
            <person name="Wollam A."/>
            <person name="Pepin K.H."/>
            <person name="Palsikar V.B."/>
            <person name="Mitreva M."/>
            <person name="Wilson R.K."/>
        </authorList>
    </citation>
    <scope>NUCLEOTIDE SEQUENCE [LARGE SCALE GENOMIC DNA]</scope>
    <source>
        <strain evidence="1 2">F0041</strain>
    </source>
</reference>
<evidence type="ECO:0000313" key="2">
    <source>
        <dbReference type="Proteomes" id="UP000016496"/>
    </source>
</evidence>
<organism evidence="1 2">
    <name type="scientific">Bacteroides pyogenes F0041</name>
    <dbReference type="NCBI Taxonomy" id="1321819"/>
    <lineage>
        <taxon>Bacteria</taxon>
        <taxon>Pseudomonadati</taxon>
        <taxon>Bacteroidota</taxon>
        <taxon>Bacteroidia</taxon>
        <taxon>Bacteroidales</taxon>
        <taxon>Bacteroidaceae</taxon>
        <taxon>Bacteroides</taxon>
    </lineage>
</organism>
<dbReference type="AlphaFoldDB" id="U2E1U6"/>
<proteinExistence type="predicted"/>
<evidence type="ECO:0000313" key="1">
    <source>
        <dbReference type="EMBL" id="ERI86231.1"/>
    </source>
</evidence>
<dbReference type="Proteomes" id="UP000016496">
    <property type="component" value="Unassembled WGS sequence"/>
</dbReference>
<gene>
    <name evidence="1" type="ORF">HMPREF1981_01053</name>
</gene>
<protein>
    <submittedName>
        <fullName evidence="1">Uncharacterized protein</fullName>
    </submittedName>
</protein>